<dbReference type="InterPro" id="IPR013024">
    <property type="entry name" value="GGCT-like"/>
</dbReference>
<evidence type="ECO:0000313" key="3">
    <source>
        <dbReference type="Proteomes" id="UP000249354"/>
    </source>
</evidence>
<dbReference type="Proteomes" id="UP000249354">
    <property type="component" value="Unassembled WGS sequence"/>
</dbReference>
<reference evidence="2 3" key="2">
    <citation type="submission" date="2018-06" db="EMBL/GenBank/DDBJ databases">
        <title>Metagenomic assembly of (sub)arctic Cyanobacteria and their associated microbiome from non-axenic cultures.</title>
        <authorList>
            <person name="Baurain D."/>
        </authorList>
    </citation>
    <scope>NUCLEOTIDE SEQUENCE [LARGE SCALE GENOMIC DNA]</scope>
    <source>
        <strain evidence="2">ULC129bin1</strain>
    </source>
</reference>
<dbReference type="EMBL" id="QBMC01000059">
    <property type="protein sequence ID" value="PZO18159.1"/>
    <property type="molecule type" value="Genomic_DNA"/>
</dbReference>
<gene>
    <name evidence="2" type="ORF">DCF25_10225</name>
</gene>
<dbReference type="Pfam" id="PF06094">
    <property type="entry name" value="GGACT"/>
    <property type="match status" value="1"/>
</dbReference>
<dbReference type="AlphaFoldDB" id="A0A2W4UMG7"/>
<name>A0A2W4UMG7_9CYAN</name>
<proteinExistence type="predicted"/>
<feature type="domain" description="Gamma-glutamylcyclotransferase AIG2-like" evidence="1">
    <location>
        <begin position="7"/>
        <end position="138"/>
    </location>
</feature>
<accession>A0A2W4UMG7</accession>
<evidence type="ECO:0000259" key="1">
    <source>
        <dbReference type="Pfam" id="PF06094"/>
    </source>
</evidence>
<evidence type="ECO:0000313" key="2">
    <source>
        <dbReference type="EMBL" id="PZO18159.1"/>
    </source>
</evidence>
<dbReference type="Gene3D" id="3.10.490.10">
    <property type="entry name" value="Gamma-glutamyl cyclotransferase-like"/>
    <property type="match status" value="1"/>
</dbReference>
<comment type="caution">
    <text evidence="2">The sequence shown here is derived from an EMBL/GenBank/DDBJ whole genome shotgun (WGS) entry which is preliminary data.</text>
</comment>
<dbReference type="InterPro" id="IPR036568">
    <property type="entry name" value="GGCT-like_sf"/>
</dbReference>
<protein>
    <recommendedName>
        <fullName evidence="1">Gamma-glutamylcyclotransferase AIG2-like domain-containing protein</fullName>
    </recommendedName>
</protein>
<dbReference type="CDD" id="cd06661">
    <property type="entry name" value="GGCT_like"/>
    <property type="match status" value="1"/>
</dbReference>
<dbReference type="SUPFAM" id="SSF110857">
    <property type="entry name" value="Gamma-glutamyl cyclotransferase-like"/>
    <property type="match status" value="1"/>
</dbReference>
<organism evidence="2 3">
    <name type="scientific">Leptolyngbya foveolarum</name>
    <dbReference type="NCBI Taxonomy" id="47253"/>
    <lineage>
        <taxon>Bacteria</taxon>
        <taxon>Bacillati</taxon>
        <taxon>Cyanobacteriota</taxon>
        <taxon>Cyanophyceae</taxon>
        <taxon>Leptolyngbyales</taxon>
        <taxon>Leptolyngbyaceae</taxon>
        <taxon>Leptolyngbya group</taxon>
        <taxon>Leptolyngbya</taxon>
    </lineage>
</organism>
<reference evidence="3" key="1">
    <citation type="submission" date="2018-04" db="EMBL/GenBank/DDBJ databases">
        <authorList>
            <person name="Cornet L."/>
        </authorList>
    </citation>
    <scope>NUCLEOTIDE SEQUENCE [LARGE SCALE GENOMIC DNA]</scope>
</reference>
<sequence>MESWLRVFVYGTLKPGGRYHQRCCGDFLTEAVPALVNGRLYDFPQLGYPAMTRGEDWIKGFLLTFRQSAAVCADVLRGLDRLEDYSAARSPEENDYQRCQRPVFYLDREPWITAWTYEMTIEKIRSYGGVYLPSGEWSAAS</sequence>
<dbReference type="InterPro" id="IPR009288">
    <property type="entry name" value="AIG2-like_dom"/>
</dbReference>